<accession>T1KSR1</accession>
<dbReference type="SMART" id="SM00014">
    <property type="entry name" value="acidPPc"/>
    <property type="match status" value="1"/>
</dbReference>
<dbReference type="OrthoDB" id="6514677at2759"/>
<organism evidence="9 10">
    <name type="scientific">Tetranychus urticae</name>
    <name type="common">Two-spotted spider mite</name>
    <dbReference type="NCBI Taxonomy" id="32264"/>
    <lineage>
        <taxon>Eukaryota</taxon>
        <taxon>Metazoa</taxon>
        <taxon>Ecdysozoa</taxon>
        <taxon>Arthropoda</taxon>
        <taxon>Chelicerata</taxon>
        <taxon>Arachnida</taxon>
        <taxon>Acari</taxon>
        <taxon>Acariformes</taxon>
        <taxon>Trombidiformes</taxon>
        <taxon>Prostigmata</taxon>
        <taxon>Eleutherengona</taxon>
        <taxon>Raphignathae</taxon>
        <taxon>Tetranychoidea</taxon>
        <taxon>Tetranychidae</taxon>
        <taxon>Tetranychus</taxon>
    </lineage>
</organism>
<keyword evidence="3 7" id="KW-0812">Transmembrane</keyword>
<feature type="transmembrane region" description="Helical" evidence="7">
    <location>
        <begin position="241"/>
        <end position="259"/>
    </location>
</feature>
<evidence type="ECO:0000256" key="1">
    <source>
        <dbReference type="ARBA" id="ARBA00004141"/>
    </source>
</evidence>
<reference evidence="9" key="2">
    <citation type="submission" date="2015-06" db="UniProtKB">
        <authorList>
            <consortium name="EnsemblMetazoa"/>
        </authorList>
    </citation>
    <scope>IDENTIFICATION</scope>
</reference>
<evidence type="ECO:0000256" key="5">
    <source>
        <dbReference type="ARBA" id="ARBA00023136"/>
    </source>
</evidence>
<dbReference type="PANTHER" id="PTHR10165:SF103">
    <property type="entry name" value="PHOSPHOLIPID PHOSPHATASE HOMOLOG 1.2 HOMOLOG"/>
    <property type="match status" value="1"/>
</dbReference>
<dbReference type="eggNOG" id="KOG3030">
    <property type="taxonomic scope" value="Eukaryota"/>
</dbReference>
<dbReference type="EnsemblMetazoa" id="tetur20g00530.1">
    <property type="protein sequence ID" value="tetur20g00530.1"/>
    <property type="gene ID" value="tetur20g00530"/>
</dbReference>
<dbReference type="InterPro" id="IPR000326">
    <property type="entry name" value="PAP2/HPO"/>
</dbReference>
<dbReference type="Proteomes" id="UP000015104">
    <property type="component" value="Unassembled WGS sequence"/>
</dbReference>
<dbReference type="EMBL" id="CAEY01000509">
    <property type="status" value="NOT_ANNOTATED_CDS"/>
    <property type="molecule type" value="Genomic_DNA"/>
</dbReference>
<dbReference type="Gene3D" id="1.20.144.10">
    <property type="entry name" value="Phosphatidic acid phosphatase type 2/haloperoxidase"/>
    <property type="match status" value="1"/>
</dbReference>
<evidence type="ECO:0000313" key="10">
    <source>
        <dbReference type="Proteomes" id="UP000015104"/>
    </source>
</evidence>
<feature type="domain" description="Phosphatidic acid phosphatase type 2/haloperoxidase" evidence="8">
    <location>
        <begin position="109"/>
        <end position="256"/>
    </location>
</feature>
<dbReference type="Pfam" id="PF01569">
    <property type="entry name" value="PAP2"/>
    <property type="match status" value="1"/>
</dbReference>
<evidence type="ECO:0000259" key="8">
    <source>
        <dbReference type="SMART" id="SM00014"/>
    </source>
</evidence>
<dbReference type="AlphaFoldDB" id="T1KSR1"/>
<feature type="compositionally biased region" description="Basic and acidic residues" evidence="6">
    <location>
        <begin position="266"/>
        <end position="288"/>
    </location>
</feature>
<dbReference type="GO" id="GO:0008195">
    <property type="term" value="F:phosphatidate phosphatase activity"/>
    <property type="evidence" value="ECO:0007669"/>
    <property type="project" value="TreeGrafter"/>
</dbReference>
<protein>
    <recommendedName>
        <fullName evidence="8">Phosphatidic acid phosphatase type 2/haloperoxidase domain-containing protein</fullName>
    </recommendedName>
</protein>
<dbReference type="GO" id="GO:0007165">
    <property type="term" value="P:signal transduction"/>
    <property type="evidence" value="ECO:0007669"/>
    <property type="project" value="TreeGrafter"/>
</dbReference>
<dbReference type="GO" id="GO:0046839">
    <property type="term" value="P:phospholipid dephosphorylation"/>
    <property type="evidence" value="ECO:0007669"/>
    <property type="project" value="TreeGrafter"/>
</dbReference>
<feature type="transmembrane region" description="Helical" evidence="7">
    <location>
        <begin position="177"/>
        <end position="196"/>
    </location>
</feature>
<dbReference type="OMA" id="SKTNRWH"/>
<feature type="transmembrane region" description="Helical" evidence="7">
    <location>
        <begin position="208"/>
        <end position="229"/>
    </location>
</feature>
<evidence type="ECO:0000256" key="3">
    <source>
        <dbReference type="ARBA" id="ARBA00022692"/>
    </source>
</evidence>
<feature type="transmembrane region" description="Helical" evidence="7">
    <location>
        <begin position="54"/>
        <end position="73"/>
    </location>
</feature>
<comment type="similarity">
    <text evidence="2">Belongs to the PA-phosphatase related phosphoesterase family.</text>
</comment>
<keyword evidence="5 7" id="KW-0472">Membrane</keyword>
<proteinExistence type="inferred from homology"/>
<sequence>MKLKKVILNTVALIILVALLVLVTAAKPYRRGFWCSDETIKYKKQKETVDVKQLALLCALLPFIVIIITEIVASKKVEKLILSKLKKQNNRRSSSEPESSFWANLGSVTYSWFFTLSLTALITGVIKVQVGRLRPVFYLMCLPDVSCSDPVNQGVYLTNYTCTAANESTENFIRSSFPSGHTSYTISSMLFLIIYYSKRFNVDKNNDWRFLIALIQTGFLSIALYVGLSRVADNIHHWQDVLGGFIIGVVVTLVCACFLDHFNSSNEEKSDQNDSKSKVDYPERLETF</sequence>
<dbReference type="GO" id="GO:0005886">
    <property type="term" value="C:plasma membrane"/>
    <property type="evidence" value="ECO:0007669"/>
    <property type="project" value="TreeGrafter"/>
</dbReference>
<dbReference type="KEGG" id="tut:107367030"/>
<gene>
    <name evidence="9" type="primary">107367030</name>
</gene>
<dbReference type="HOGENOM" id="CLU_021458_3_2_1"/>
<evidence type="ECO:0000256" key="2">
    <source>
        <dbReference type="ARBA" id="ARBA00008816"/>
    </source>
</evidence>
<dbReference type="STRING" id="32264.T1KSR1"/>
<dbReference type="SUPFAM" id="SSF48317">
    <property type="entry name" value="Acid phosphatase/Vanadium-dependent haloperoxidase"/>
    <property type="match status" value="1"/>
</dbReference>
<feature type="transmembrane region" description="Helical" evidence="7">
    <location>
        <begin position="101"/>
        <end position="126"/>
    </location>
</feature>
<keyword evidence="4 7" id="KW-1133">Transmembrane helix</keyword>
<reference evidence="10" key="1">
    <citation type="submission" date="2011-08" db="EMBL/GenBank/DDBJ databases">
        <authorList>
            <person name="Rombauts S."/>
        </authorList>
    </citation>
    <scope>NUCLEOTIDE SEQUENCE</scope>
    <source>
        <strain evidence="10">London</strain>
    </source>
</reference>
<name>T1KSR1_TETUR</name>
<dbReference type="PANTHER" id="PTHR10165">
    <property type="entry name" value="LIPID PHOSPHATE PHOSPHATASE"/>
    <property type="match status" value="1"/>
</dbReference>
<evidence type="ECO:0000256" key="6">
    <source>
        <dbReference type="SAM" id="MobiDB-lite"/>
    </source>
</evidence>
<dbReference type="InterPro" id="IPR036938">
    <property type="entry name" value="PAP2/HPO_sf"/>
</dbReference>
<evidence type="ECO:0000256" key="4">
    <source>
        <dbReference type="ARBA" id="ARBA00022989"/>
    </source>
</evidence>
<evidence type="ECO:0000313" key="9">
    <source>
        <dbReference type="EnsemblMetazoa" id="tetur20g00530.1"/>
    </source>
</evidence>
<dbReference type="InterPro" id="IPR043216">
    <property type="entry name" value="PAP-like"/>
</dbReference>
<keyword evidence="10" id="KW-1185">Reference proteome</keyword>
<comment type="subcellular location">
    <subcellularLocation>
        <location evidence="1">Membrane</location>
        <topology evidence="1">Multi-pass membrane protein</topology>
    </subcellularLocation>
</comment>
<dbReference type="GO" id="GO:0006644">
    <property type="term" value="P:phospholipid metabolic process"/>
    <property type="evidence" value="ECO:0007669"/>
    <property type="project" value="InterPro"/>
</dbReference>
<evidence type="ECO:0000256" key="7">
    <source>
        <dbReference type="SAM" id="Phobius"/>
    </source>
</evidence>
<feature type="region of interest" description="Disordered" evidence="6">
    <location>
        <begin position="265"/>
        <end position="288"/>
    </location>
</feature>